<dbReference type="Gene3D" id="2.170.130.10">
    <property type="entry name" value="TonB-dependent receptor, plug domain"/>
    <property type="match status" value="1"/>
</dbReference>
<dbReference type="RefSeq" id="WP_303306570.1">
    <property type="nucleotide sequence ID" value="NZ_JAODOP010000004.1"/>
</dbReference>
<dbReference type="InterPro" id="IPR012910">
    <property type="entry name" value="Plug_dom"/>
</dbReference>
<evidence type="ECO:0000313" key="13">
    <source>
        <dbReference type="EMBL" id="MEF3834236.1"/>
    </source>
</evidence>
<dbReference type="PROSITE" id="PS52016">
    <property type="entry name" value="TONB_DEPENDENT_REC_3"/>
    <property type="match status" value="1"/>
</dbReference>
<comment type="similarity">
    <text evidence="8 9">Belongs to the TonB-dependent receptor family.</text>
</comment>
<evidence type="ECO:0000313" key="14">
    <source>
        <dbReference type="Proteomes" id="UP001337305"/>
    </source>
</evidence>
<evidence type="ECO:0000256" key="3">
    <source>
        <dbReference type="ARBA" id="ARBA00022452"/>
    </source>
</evidence>
<protein>
    <submittedName>
        <fullName evidence="13">SusC/RagA family TonB-linked outer membrane protein</fullName>
    </submittedName>
</protein>
<feature type="chain" id="PRO_5046473440" evidence="10">
    <location>
        <begin position="24"/>
        <end position="1003"/>
    </location>
</feature>
<dbReference type="Gene3D" id="2.60.40.1120">
    <property type="entry name" value="Carboxypeptidase-like, regulatory domain"/>
    <property type="match status" value="1"/>
</dbReference>
<feature type="domain" description="TonB-dependent receptor plug" evidence="12">
    <location>
        <begin position="118"/>
        <end position="255"/>
    </location>
</feature>
<keyword evidence="10" id="KW-0732">Signal</keyword>
<keyword evidence="2 8" id="KW-0813">Transport</keyword>
<comment type="caution">
    <text evidence="13">The sequence shown here is derived from an EMBL/GenBank/DDBJ whole genome shotgun (WGS) entry which is preliminary data.</text>
</comment>
<dbReference type="Pfam" id="PF07715">
    <property type="entry name" value="Plug"/>
    <property type="match status" value="1"/>
</dbReference>
<comment type="subcellular location">
    <subcellularLocation>
        <location evidence="1 8">Cell outer membrane</location>
        <topology evidence="1 8">Multi-pass membrane protein</topology>
    </subcellularLocation>
</comment>
<dbReference type="InterPro" id="IPR023996">
    <property type="entry name" value="TonB-dep_OMP_SusC/RagA"/>
</dbReference>
<feature type="domain" description="TonB-dependent receptor-like beta-barrel" evidence="11">
    <location>
        <begin position="412"/>
        <end position="959"/>
    </location>
</feature>
<dbReference type="NCBIfam" id="TIGR04056">
    <property type="entry name" value="OMP_RagA_SusC"/>
    <property type="match status" value="1"/>
</dbReference>
<evidence type="ECO:0000256" key="9">
    <source>
        <dbReference type="RuleBase" id="RU003357"/>
    </source>
</evidence>
<evidence type="ECO:0000256" key="5">
    <source>
        <dbReference type="ARBA" id="ARBA00023077"/>
    </source>
</evidence>
<dbReference type="SUPFAM" id="SSF49464">
    <property type="entry name" value="Carboxypeptidase regulatory domain-like"/>
    <property type="match status" value="1"/>
</dbReference>
<sequence length="1003" mass="108036">MSKVLQFKLLLTLLSFIPVIAFSQQISGTITDGATSLPLPGANVIIKGTQIGTTSDFDGRFSLNVSSFPVTLEISSLGFESIEVVVNEVRTVNVTLQESAESLEEVVITGLASSIKRSNAANAVASVSADDLAGRTPPQTLDGALAGKFSGAQITAASGAPGGGISVKLRGVTSINANGQPLYIIDGVYVNNNSIFAGGLNEVSDAAGGGATSVDSQDNASNRIADINPDDIANIEILKGASASAIYGARAAAGVVIITTKRGKQGKTKIKFSQALGWNEAINLLGTRKWTADLAENGNTANGAGRGGRVGAGALFTAAQNAGKLVDWEDEIYGEKGFITNTNISVSGGNEKTTFFGSFTNNEEDGIVKRTGAEKKSFRVNVDHKITSNIKLALTGNYINSSADRGFFNNENSGTTIGVTQLFSRPWDDFFPVNGIYPDNLTGSSNPIHTRDVITNNESVDRIIAGAGLDINLFSTDKQNLKLFLKAGFDNYTLKTTVFFPRELQFMNPVTGSLGLDGLTSDGTTQNTDANYSAFLVHNYTTDNNINFKTQAGVTNNQFDQNTVRVTSNGLIASESNVDQSTNVGVTQTRLIQEDFGFFVQEEVNYQDKIIGTLGIRGDKSSNNGDANEYFYYPKASVAANLHNLFSMPETMQLKLRTAYGEAGNFAPNGALFSRYLNTLINDPSGNPNVGIITSNTLGDPTIQPERQKELELGFDLGLFNKRVSLEFTYYKKDVEDLILSADNQGSSGFSFRWANAGELENKGVEIALNGRVFDDEDFSWDTGIIYFKNKSEITRLDVNPFNTQGFRTSLGTFRIVEGESATAIFGNDANGNPVVMGDSEPDFQMSFNNNLKYKDFTLSFLWHWKKGGENVNLTRLLTDDSATSHDYDDLTLDPAGATINGLYRLGTLGNGTNAYIEDAGYLKLREVGLYYNIPSNNLKKWFNGNVSDIKVGLSGRNLINIFDYDSYDPEVSNFGSAAAGIGIEVAPFPSSKRFMFHLSVGL</sequence>
<keyword evidence="3 8" id="KW-1134">Transmembrane beta strand</keyword>
<feature type="signal peptide" evidence="10">
    <location>
        <begin position="1"/>
        <end position="23"/>
    </location>
</feature>
<evidence type="ECO:0000256" key="8">
    <source>
        <dbReference type="PROSITE-ProRule" id="PRU01360"/>
    </source>
</evidence>
<evidence type="ECO:0000256" key="2">
    <source>
        <dbReference type="ARBA" id="ARBA00022448"/>
    </source>
</evidence>
<dbReference type="InterPro" id="IPR039426">
    <property type="entry name" value="TonB-dep_rcpt-like"/>
</dbReference>
<dbReference type="InterPro" id="IPR000531">
    <property type="entry name" value="Beta-barrel_TonB"/>
</dbReference>
<accession>A0ABU7XV23</accession>
<dbReference type="EMBL" id="JAODOP010000004">
    <property type="protein sequence ID" value="MEF3834236.1"/>
    <property type="molecule type" value="Genomic_DNA"/>
</dbReference>
<keyword evidence="5 9" id="KW-0798">TonB box</keyword>
<evidence type="ECO:0000256" key="4">
    <source>
        <dbReference type="ARBA" id="ARBA00022692"/>
    </source>
</evidence>
<evidence type="ECO:0000259" key="12">
    <source>
        <dbReference type="Pfam" id="PF07715"/>
    </source>
</evidence>
<dbReference type="Pfam" id="PF13715">
    <property type="entry name" value="CarbopepD_reg_2"/>
    <property type="match status" value="1"/>
</dbReference>
<keyword evidence="14" id="KW-1185">Reference proteome</keyword>
<dbReference type="InterPro" id="IPR037066">
    <property type="entry name" value="Plug_dom_sf"/>
</dbReference>
<evidence type="ECO:0000256" key="7">
    <source>
        <dbReference type="ARBA" id="ARBA00023237"/>
    </source>
</evidence>
<name>A0ABU7XV23_9FLAO</name>
<dbReference type="InterPro" id="IPR023997">
    <property type="entry name" value="TonB-dep_OMP_SusC/RagA_CS"/>
</dbReference>
<gene>
    <name evidence="13" type="ORF">N1F79_13950</name>
</gene>
<keyword evidence="6 8" id="KW-0472">Membrane</keyword>
<evidence type="ECO:0000259" key="11">
    <source>
        <dbReference type="Pfam" id="PF00593"/>
    </source>
</evidence>
<dbReference type="NCBIfam" id="TIGR04057">
    <property type="entry name" value="SusC_RagA_signa"/>
    <property type="match status" value="1"/>
</dbReference>
<proteinExistence type="inferred from homology"/>
<dbReference type="Proteomes" id="UP001337305">
    <property type="component" value="Unassembled WGS sequence"/>
</dbReference>
<dbReference type="InterPro" id="IPR008969">
    <property type="entry name" value="CarboxyPept-like_regulatory"/>
</dbReference>
<dbReference type="Gene3D" id="2.40.170.20">
    <property type="entry name" value="TonB-dependent receptor, beta-barrel domain"/>
    <property type="match status" value="1"/>
</dbReference>
<organism evidence="13 14">
    <name type="scientific">Flavivirga spongiicola</name>
    <dbReference type="NCBI Taxonomy" id="421621"/>
    <lineage>
        <taxon>Bacteria</taxon>
        <taxon>Pseudomonadati</taxon>
        <taxon>Bacteroidota</taxon>
        <taxon>Flavobacteriia</taxon>
        <taxon>Flavobacteriales</taxon>
        <taxon>Flavobacteriaceae</taxon>
        <taxon>Flavivirga</taxon>
    </lineage>
</organism>
<evidence type="ECO:0000256" key="1">
    <source>
        <dbReference type="ARBA" id="ARBA00004571"/>
    </source>
</evidence>
<keyword evidence="7 8" id="KW-0998">Cell outer membrane</keyword>
<dbReference type="SUPFAM" id="SSF56935">
    <property type="entry name" value="Porins"/>
    <property type="match status" value="1"/>
</dbReference>
<dbReference type="InterPro" id="IPR036942">
    <property type="entry name" value="Beta-barrel_TonB_sf"/>
</dbReference>
<keyword evidence="4 8" id="KW-0812">Transmembrane</keyword>
<evidence type="ECO:0000256" key="6">
    <source>
        <dbReference type="ARBA" id="ARBA00023136"/>
    </source>
</evidence>
<evidence type="ECO:0000256" key="10">
    <source>
        <dbReference type="SAM" id="SignalP"/>
    </source>
</evidence>
<dbReference type="Pfam" id="PF00593">
    <property type="entry name" value="TonB_dep_Rec_b-barrel"/>
    <property type="match status" value="1"/>
</dbReference>
<reference evidence="13 14" key="1">
    <citation type="submission" date="2022-09" db="EMBL/GenBank/DDBJ databases">
        <title>Genome sequencing of Flavivirga sp. MEBiC05379.</title>
        <authorList>
            <person name="Oh H.-M."/>
            <person name="Kwon K.K."/>
            <person name="Park M.J."/>
            <person name="Yang S.-H."/>
        </authorList>
    </citation>
    <scope>NUCLEOTIDE SEQUENCE [LARGE SCALE GENOMIC DNA]</scope>
    <source>
        <strain evidence="13 14">MEBiC05379</strain>
    </source>
</reference>